<reference evidence="16" key="1">
    <citation type="submission" date="2020-05" db="EMBL/GenBank/DDBJ databases">
        <authorList>
            <person name="Chiriac C."/>
            <person name="Salcher M."/>
            <person name="Ghai R."/>
            <person name="Kavagutti S V."/>
        </authorList>
    </citation>
    <scope>NUCLEOTIDE SEQUENCE</scope>
</reference>
<dbReference type="Pfam" id="PF12637">
    <property type="entry name" value="TSCPD"/>
    <property type="match status" value="1"/>
</dbReference>
<dbReference type="InterPro" id="IPR024434">
    <property type="entry name" value="TSCPD_dom"/>
</dbReference>
<name>A0A6J7JCE5_9ZZZZ</name>
<organism evidence="16">
    <name type="scientific">freshwater metagenome</name>
    <dbReference type="NCBI Taxonomy" id="449393"/>
    <lineage>
        <taxon>unclassified sequences</taxon>
        <taxon>metagenomes</taxon>
        <taxon>ecological metagenomes</taxon>
    </lineage>
</organism>
<evidence type="ECO:0000256" key="4">
    <source>
        <dbReference type="ARBA" id="ARBA00014409"/>
    </source>
</evidence>
<evidence type="ECO:0000256" key="11">
    <source>
        <dbReference type="ARBA" id="ARBA00033050"/>
    </source>
</evidence>
<sequence>MFDVAVGERAISHMGHIKMMGATQPFLSGAISKTVNMPKTATVEDIAEAYTEAWRLGVKALAIYRDGSKTAQALRTDAQDDEVVAQEQVDEIVAKAVGKAVAEAETRLRAELGPQRRRMPRERQSITHKFSIGGHEGYITAGKYEDGSVGEIFLTDIGKEGSAVRGMMNSFATSVSIALQYGVPLETLVRKFAYMRFEPEGITTNPEIPFAKSMPDYFMRWLASRFLDADIQEELGIRTDAVRNRQNAQDVAAGGGDTARPVGSGNGAAGTGTPVTGAAGTVAPPAGGQPALNASTDTPPVVPARVQAKGPDIELGPVCGDCGGMMQRTGACYTCSSCGNNTGCG</sequence>
<dbReference type="InterPro" id="IPR000788">
    <property type="entry name" value="RNR_lg_C"/>
</dbReference>
<dbReference type="InterPro" id="IPR050862">
    <property type="entry name" value="RdRp_reductase_class-2"/>
</dbReference>
<evidence type="ECO:0000256" key="3">
    <source>
        <dbReference type="ARBA" id="ARBA00012274"/>
    </source>
</evidence>
<evidence type="ECO:0000256" key="13">
    <source>
        <dbReference type="SAM" id="MobiDB-lite"/>
    </source>
</evidence>
<protein>
    <recommendedName>
        <fullName evidence="4">Vitamin B12-dependent ribonucleotide reductase</fullName>
        <ecNumber evidence="3">1.17.4.1</ecNumber>
    </recommendedName>
    <alternativeName>
        <fullName evidence="11">Ribonucleoside-diphosphate reductase NrdJ</fullName>
    </alternativeName>
</protein>
<evidence type="ECO:0000259" key="14">
    <source>
        <dbReference type="Pfam" id="PF02867"/>
    </source>
</evidence>
<dbReference type="Pfam" id="PF02867">
    <property type="entry name" value="Ribonuc_red_lgC"/>
    <property type="match status" value="1"/>
</dbReference>
<dbReference type="PANTHER" id="PTHR43371">
    <property type="entry name" value="VITAMIN B12-DEPENDENT RIBONUCLEOTIDE REDUCTASE"/>
    <property type="match status" value="1"/>
</dbReference>
<feature type="domain" description="TSCPD" evidence="15">
    <location>
        <begin position="120"/>
        <end position="223"/>
    </location>
</feature>
<feature type="domain" description="Ribonucleotide reductase large subunit C-terminal" evidence="14">
    <location>
        <begin position="10"/>
        <end position="64"/>
    </location>
</feature>
<evidence type="ECO:0000256" key="12">
    <source>
        <dbReference type="ARBA" id="ARBA00047754"/>
    </source>
</evidence>
<dbReference type="GO" id="GO:0004748">
    <property type="term" value="F:ribonucleoside-diphosphate reductase activity, thioredoxin disulfide as acceptor"/>
    <property type="evidence" value="ECO:0007669"/>
    <property type="project" value="UniProtKB-EC"/>
</dbReference>
<evidence type="ECO:0000256" key="6">
    <source>
        <dbReference type="ARBA" id="ARBA00022634"/>
    </source>
</evidence>
<proteinExistence type="inferred from homology"/>
<evidence type="ECO:0000256" key="9">
    <source>
        <dbReference type="ARBA" id="ARBA00023285"/>
    </source>
</evidence>
<dbReference type="SUPFAM" id="SSF51998">
    <property type="entry name" value="PFL-like glycyl radical enzymes"/>
    <property type="match status" value="1"/>
</dbReference>
<evidence type="ECO:0000256" key="7">
    <source>
        <dbReference type="ARBA" id="ARBA00022741"/>
    </source>
</evidence>
<dbReference type="EC" id="1.17.4.1" evidence="3"/>
<comment type="function">
    <text evidence="10">Catalyzes the reduction of ribonucleotides to deoxyribonucleotides. May function to provide a pool of deoxyribonucleotide precursors for DNA repair during oxygen limitation and/or for immediate growth after restoration of oxygen.</text>
</comment>
<evidence type="ECO:0000259" key="15">
    <source>
        <dbReference type="Pfam" id="PF12637"/>
    </source>
</evidence>
<evidence type="ECO:0000256" key="10">
    <source>
        <dbReference type="ARBA" id="ARBA00025437"/>
    </source>
</evidence>
<comment type="similarity">
    <text evidence="2">Belongs to the ribonucleoside diphosphate reductase class-2 family.</text>
</comment>
<gene>
    <name evidence="16" type="ORF">UFOPK3564_02944</name>
</gene>
<dbReference type="EMBL" id="CAFBMK010000245">
    <property type="protein sequence ID" value="CAB4940933.1"/>
    <property type="molecule type" value="Genomic_DNA"/>
</dbReference>
<comment type="cofactor">
    <cofactor evidence="1">
        <name>adenosylcob(III)alamin</name>
        <dbReference type="ChEBI" id="CHEBI:18408"/>
    </cofactor>
</comment>
<dbReference type="GO" id="GO:0000166">
    <property type="term" value="F:nucleotide binding"/>
    <property type="evidence" value="ECO:0007669"/>
    <property type="project" value="UniProtKB-KW"/>
</dbReference>
<evidence type="ECO:0000256" key="2">
    <source>
        <dbReference type="ARBA" id="ARBA00007405"/>
    </source>
</evidence>
<keyword evidence="5" id="KW-0846">Cobalamin</keyword>
<dbReference type="GO" id="GO:0031419">
    <property type="term" value="F:cobalamin binding"/>
    <property type="evidence" value="ECO:0007669"/>
    <property type="project" value="UniProtKB-KW"/>
</dbReference>
<keyword evidence="7" id="KW-0547">Nucleotide-binding</keyword>
<comment type="catalytic activity">
    <reaction evidence="12">
        <text>a 2'-deoxyribonucleoside 5'-diphosphate + [thioredoxin]-disulfide + H2O = a ribonucleoside 5'-diphosphate + [thioredoxin]-dithiol</text>
        <dbReference type="Rhea" id="RHEA:23252"/>
        <dbReference type="Rhea" id="RHEA-COMP:10698"/>
        <dbReference type="Rhea" id="RHEA-COMP:10700"/>
        <dbReference type="ChEBI" id="CHEBI:15377"/>
        <dbReference type="ChEBI" id="CHEBI:29950"/>
        <dbReference type="ChEBI" id="CHEBI:50058"/>
        <dbReference type="ChEBI" id="CHEBI:57930"/>
        <dbReference type="ChEBI" id="CHEBI:73316"/>
        <dbReference type="EC" id="1.17.4.1"/>
    </reaction>
</comment>
<evidence type="ECO:0000256" key="5">
    <source>
        <dbReference type="ARBA" id="ARBA00022628"/>
    </source>
</evidence>
<accession>A0A6J7JCE5</accession>
<evidence type="ECO:0000256" key="1">
    <source>
        <dbReference type="ARBA" id="ARBA00001922"/>
    </source>
</evidence>
<feature type="compositionally biased region" description="Low complexity" evidence="13">
    <location>
        <begin position="271"/>
        <end position="291"/>
    </location>
</feature>
<keyword evidence="6" id="KW-0237">DNA synthesis</keyword>
<feature type="region of interest" description="Disordered" evidence="13">
    <location>
        <begin position="250"/>
        <end position="298"/>
    </location>
</feature>
<evidence type="ECO:0000256" key="8">
    <source>
        <dbReference type="ARBA" id="ARBA00023002"/>
    </source>
</evidence>
<dbReference type="AlphaFoldDB" id="A0A6J7JCE5"/>
<dbReference type="GO" id="GO:0071897">
    <property type="term" value="P:DNA biosynthetic process"/>
    <property type="evidence" value="ECO:0007669"/>
    <property type="project" value="UniProtKB-KW"/>
</dbReference>
<dbReference type="Gene3D" id="3.20.70.20">
    <property type="match status" value="1"/>
</dbReference>
<dbReference type="PANTHER" id="PTHR43371:SF1">
    <property type="entry name" value="RIBONUCLEOSIDE-DIPHOSPHATE REDUCTASE"/>
    <property type="match status" value="1"/>
</dbReference>
<keyword evidence="8" id="KW-0560">Oxidoreductase</keyword>
<evidence type="ECO:0000313" key="16">
    <source>
        <dbReference type="EMBL" id="CAB4940933.1"/>
    </source>
</evidence>
<keyword evidence="9" id="KW-0170">Cobalt</keyword>